<accession>A0A3Q1MQF7</accession>
<dbReference type="InterPro" id="IPR019139">
    <property type="entry name" value="LRRFIP1/2"/>
</dbReference>
<dbReference type="GeneTree" id="ENSGT00530000063564"/>
<dbReference type="SMR" id="A0A3Q1MQF7"/>
<dbReference type="GeneID" id="616994"/>
<evidence type="ECO:0000256" key="3">
    <source>
        <dbReference type="SAM" id="Coils"/>
    </source>
</evidence>
<dbReference type="VGNC" id="VGNC:55253">
    <property type="gene designation" value="LRRFIP1"/>
</dbReference>
<comment type="similarity">
    <text evidence="1">Belongs to the LRRFIP family.</text>
</comment>
<evidence type="ECO:0000256" key="2">
    <source>
        <dbReference type="ARBA" id="ARBA00023054"/>
    </source>
</evidence>
<keyword evidence="6" id="KW-1185">Reference proteome</keyword>
<dbReference type="VEuPathDB" id="HostDB:ENSBTAG00000005354"/>
<evidence type="ECO:0000256" key="4">
    <source>
        <dbReference type="SAM" id="MobiDB-lite"/>
    </source>
</evidence>
<dbReference type="Gene3D" id="1.20.5.4090">
    <property type="match status" value="1"/>
</dbReference>
<feature type="compositionally biased region" description="Low complexity" evidence="4">
    <location>
        <begin position="247"/>
        <end position="260"/>
    </location>
</feature>
<keyword evidence="8" id="KW-1267">Proteomics identification</keyword>
<dbReference type="GO" id="GO:0000981">
    <property type="term" value="F:DNA-binding transcription factor activity, RNA polymerase II-specific"/>
    <property type="evidence" value="ECO:0000318"/>
    <property type="project" value="GO_Central"/>
</dbReference>
<dbReference type="OMA" id="WPNTERE"/>
<feature type="region of interest" description="Disordered" evidence="4">
    <location>
        <begin position="86"/>
        <end position="120"/>
    </location>
</feature>
<dbReference type="Proteomes" id="UP000009136">
    <property type="component" value="Chromosome 3"/>
</dbReference>
<dbReference type="RefSeq" id="XP_005205079.2">
    <property type="nucleotide sequence ID" value="XM_005205022.5"/>
</dbReference>
<evidence type="ECO:0000313" key="6">
    <source>
        <dbReference type="Proteomes" id="UP000009136"/>
    </source>
</evidence>
<evidence type="ECO:0000256" key="1">
    <source>
        <dbReference type="ARBA" id="ARBA00008275"/>
    </source>
</evidence>
<dbReference type="OrthoDB" id="10028421at2759"/>
<dbReference type="Bgee" id="ENSBTAG00000005354">
    <property type="expression patterns" value="Expressed in supraspinatus muscle and 106 other cell types or tissues"/>
</dbReference>
<dbReference type="FunCoup" id="A0A3Q1MQF7">
    <property type="interactions" value="485"/>
</dbReference>
<dbReference type="CTD" id="9208"/>
<dbReference type="GO" id="GO:0006357">
    <property type="term" value="P:regulation of transcription by RNA polymerase II"/>
    <property type="evidence" value="ECO:0000318"/>
    <property type="project" value="GO_Central"/>
</dbReference>
<feature type="region of interest" description="Disordered" evidence="4">
    <location>
        <begin position="139"/>
        <end position="164"/>
    </location>
</feature>
<dbReference type="AlphaFoldDB" id="A0A3Q1MQF7"/>
<feature type="compositionally biased region" description="Low complexity" evidence="4">
    <location>
        <begin position="139"/>
        <end position="157"/>
    </location>
</feature>
<dbReference type="InParanoid" id="A0A3Q1MQF7"/>
<gene>
    <name evidence="5 7" type="primary">LRRFIP1</name>
</gene>
<sequence length="691" mass="78052">MDMGTQGSGRKRLPNRERLTAEDDALNQIAREAEARLAAKRAARAEAREIRMKELERQQKEIYQVQKKYYGLDTKWGDIEQWMEDSERYSHRSRRNTSASDEDERMSVGSRGSLRSQPDLEYGGPYAWTNGYDGDLYGSQSLSRRSGRNSSYSGDGRFSTLSSSREDTLGLSCSDLGLRHRGLAPKPLSAQNGNRPSYLYSAARPAGSNLASASDESSLGGARRGSACGSQALGGQASELSGHFKSSSRASSRASSARASPVVEERPEKDFTEKGSRSLPGLSAATLASLGGTSSRRGSGDTSISIDTEASIREIKELNELKDQIQDVEGKYMQGLKEMKDSLAEVEEKYKKAMVSNAQLDNEKTNFMYQVDTLKDMLLELEEQLAESRRQYEEKSKEFEREKHAHSILQFQFAEVKEALKQREEMLEEIRQLQQKQASYIREISDLQETIEWKDRKIGALERQKEFFDSVRSERDDLREEVVMLKEELKKHGIILNSEIATNGETPDTLNSIASQGSTKMTKEELNALKAMGDGALDIRLKKLVDERECLLEQIKKLKGQLEERQKNIRLDTLHPEDSVLQNGTDVHATDLQRDANRQISDLKFKLAKSEQEITALEQNVIRLESQVSRYKQAAENAEKIEDELKAEKRKLQRELRSALDKTEELEVSNGHLVKRLEKMKANRSVLLSQQ</sequence>
<dbReference type="Pfam" id="PF09738">
    <property type="entry name" value="LRRFIP"/>
    <property type="match status" value="3"/>
</dbReference>
<dbReference type="Ensembl" id="ENSBTAT00000068452.3">
    <property type="protein sequence ID" value="ENSBTAP00000071976.2"/>
    <property type="gene ID" value="ENSBTAG00000005354.8"/>
</dbReference>
<name>A0A3Q1MQF7_BOVIN</name>
<feature type="compositionally biased region" description="Basic and acidic residues" evidence="4">
    <location>
        <begin position="263"/>
        <end position="276"/>
    </location>
</feature>
<organism evidence="5 6">
    <name type="scientific">Bos taurus</name>
    <name type="common">Bovine</name>
    <dbReference type="NCBI Taxonomy" id="9913"/>
    <lineage>
        <taxon>Eukaryota</taxon>
        <taxon>Metazoa</taxon>
        <taxon>Chordata</taxon>
        <taxon>Craniata</taxon>
        <taxon>Vertebrata</taxon>
        <taxon>Euteleostomi</taxon>
        <taxon>Mammalia</taxon>
        <taxon>Eutheria</taxon>
        <taxon>Laurasiatheria</taxon>
        <taxon>Artiodactyla</taxon>
        <taxon>Ruminantia</taxon>
        <taxon>Pecora</taxon>
        <taxon>Bovidae</taxon>
        <taxon>Bovinae</taxon>
        <taxon>Bos</taxon>
    </lineage>
</organism>
<feature type="region of interest" description="Disordered" evidence="4">
    <location>
        <begin position="209"/>
        <end position="283"/>
    </location>
</feature>
<keyword evidence="2 3" id="KW-0175">Coiled coil</keyword>
<dbReference type="PANTHER" id="PTHR19212">
    <property type="entry name" value="LEUCINE RICH REPEAT IN FLII INTERACTING PROTEIN"/>
    <property type="match status" value="1"/>
</dbReference>
<evidence type="ECO:0007829" key="8">
    <source>
        <dbReference type="PeptideAtlas" id="A0A3Q1MQF7"/>
    </source>
</evidence>
<feature type="coiled-coil region" evidence="3">
    <location>
        <begin position="541"/>
        <end position="669"/>
    </location>
</feature>
<protein>
    <submittedName>
        <fullName evidence="5">LRR binding FLII interacting protein 1</fullName>
    </submittedName>
</protein>
<evidence type="ECO:0000313" key="7">
    <source>
        <dbReference type="VGNC" id="VGNC:55253"/>
    </source>
</evidence>
<dbReference type="PANTHER" id="PTHR19212:SF5">
    <property type="entry name" value="LEUCINE-RICH REPEAT FLIGHTLESS-INTERACTING PROTEIN 1"/>
    <property type="match status" value="1"/>
</dbReference>
<feature type="region of interest" description="Disordered" evidence="4">
    <location>
        <begin position="1"/>
        <end position="23"/>
    </location>
</feature>
<reference evidence="5" key="2">
    <citation type="submission" date="2025-08" db="UniProtKB">
        <authorList>
            <consortium name="Ensembl"/>
        </authorList>
    </citation>
    <scope>IDENTIFICATION</scope>
    <source>
        <strain evidence="5">Hereford</strain>
    </source>
</reference>
<evidence type="ECO:0000313" key="5">
    <source>
        <dbReference type="Ensembl" id="ENSBTAP00000071976.2"/>
    </source>
</evidence>
<proteinExistence type="evidence at protein level"/>
<reference evidence="5" key="1">
    <citation type="submission" date="2018-03" db="EMBL/GenBank/DDBJ databases">
        <title>ARS-UCD1.2.</title>
        <authorList>
            <person name="Rosen B.D."/>
            <person name="Bickhart D.M."/>
            <person name="Koren S."/>
            <person name="Schnabel R.D."/>
            <person name="Hall R."/>
            <person name="Zimin A."/>
            <person name="Dreischer C."/>
            <person name="Schultheiss S."/>
            <person name="Schroeder S.G."/>
            <person name="Elsik C.G."/>
            <person name="Couldrey C."/>
            <person name="Liu G.E."/>
            <person name="Van Tassell C.P."/>
            <person name="Phillippy A.M."/>
            <person name="Smith T.P.L."/>
            <person name="Medrano J.F."/>
        </authorList>
    </citation>
    <scope>NUCLEOTIDE SEQUENCE [LARGE SCALE GENOMIC DNA]</scope>
    <source>
        <strain evidence="5">Hereford</strain>
    </source>
</reference>
<feature type="coiled-coil region" evidence="3">
    <location>
        <begin position="311"/>
        <end position="488"/>
    </location>
</feature>
<dbReference type="GO" id="GO:0000978">
    <property type="term" value="F:RNA polymerase II cis-regulatory region sequence-specific DNA binding"/>
    <property type="evidence" value="ECO:0000318"/>
    <property type="project" value="GO_Central"/>
</dbReference>
<reference evidence="5" key="3">
    <citation type="submission" date="2025-09" db="UniProtKB">
        <authorList>
            <consortium name="Ensembl"/>
        </authorList>
    </citation>
    <scope>IDENTIFICATION</scope>
    <source>
        <strain evidence="5">Hereford</strain>
    </source>
</reference>